<keyword evidence="2" id="KW-1185">Reference proteome</keyword>
<gene>
    <name evidence="1" type="ORF">C5167_050119</name>
</gene>
<evidence type="ECO:0000313" key="2">
    <source>
        <dbReference type="Proteomes" id="UP000316621"/>
    </source>
</evidence>
<evidence type="ECO:0000313" key="1">
    <source>
        <dbReference type="EMBL" id="RZC74636.1"/>
    </source>
</evidence>
<organism evidence="1 2">
    <name type="scientific">Papaver somniferum</name>
    <name type="common">Opium poppy</name>
    <dbReference type="NCBI Taxonomy" id="3469"/>
    <lineage>
        <taxon>Eukaryota</taxon>
        <taxon>Viridiplantae</taxon>
        <taxon>Streptophyta</taxon>
        <taxon>Embryophyta</taxon>
        <taxon>Tracheophyta</taxon>
        <taxon>Spermatophyta</taxon>
        <taxon>Magnoliopsida</taxon>
        <taxon>Ranunculales</taxon>
        <taxon>Papaveraceae</taxon>
        <taxon>Papaveroideae</taxon>
        <taxon>Papaver</taxon>
    </lineage>
</organism>
<dbReference type="Gramene" id="RZC74636">
    <property type="protein sequence ID" value="RZC74636"/>
    <property type="gene ID" value="C5167_050119"/>
</dbReference>
<protein>
    <submittedName>
        <fullName evidence="1">Uncharacterized protein</fullName>
    </submittedName>
</protein>
<reference evidence="1 2" key="1">
    <citation type="journal article" date="2018" name="Science">
        <title>The opium poppy genome and morphinan production.</title>
        <authorList>
            <person name="Guo L."/>
            <person name="Winzer T."/>
            <person name="Yang X."/>
            <person name="Li Y."/>
            <person name="Ning Z."/>
            <person name="He Z."/>
            <person name="Teodor R."/>
            <person name="Lu Y."/>
            <person name="Bowser T.A."/>
            <person name="Graham I.A."/>
            <person name="Ye K."/>
        </authorList>
    </citation>
    <scope>NUCLEOTIDE SEQUENCE [LARGE SCALE GENOMIC DNA]</scope>
    <source>
        <strain evidence="2">cv. HN1</strain>
        <tissue evidence="1">Leaves</tissue>
    </source>
</reference>
<dbReference type="EMBL" id="CM010722">
    <property type="protein sequence ID" value="RZC74636.1"/>
    <property type="molecule type" value="Genomic_DNA"/>
</dbReference>
<dbReference type="AlphaFoldDB" id="A0A4Y7KP55"/>
<dbReference type="Proteomes" id="UP000316621">
    <property type="component" value="Chromosome 8"/>
</dbReference>
<proteinExistence type="predicted"/>
<name>A0A4Y7KP55_PAPSO</name>
<sequence>MEVLLANLTVSSNARFIINNTSNQASVSWRPEDRELAGSVGIFETEQLGYGIKTSTKLVVKCINKNRSVVS</sequence>
<accession>A0A4Y7KP55</accession>